<dbReference type="InterPro" id="IPR039777">
    <property type="entry name" value="IFRD"/>
</dbReference>
<evidence type="ECO:0000313" key="5">
    <source>
        <dbReference type="EMBL" id="GAB0194592.1"/>
    </source>
</evidence>
<evidence type="ECO:0000259" key="3">
    <source>
        <dbReference type="Pfam" id="PF04836"/>
    </source>
</evidence>
<keyword evidence="6" id="KW-1185">Reference proteome</keyword>
<proteinExistence type="inferred from homology"/>
<dbReference type="Proteomes" id="UP001623348">
    <property type="component" value="Unassembled WGS sequence"/>
</dbReference>
<dbReference type="Gene3D" id="1.25.10.10">
    <property type="entry name" value="Leucine-rich Repeat Variant"/>
    <property type="match status" value="1"/>
</dbReference>
<accession>A0ABC9XCZ5</accession>
<dbReference type="PANTHER" id="PTHR12354:SF8">
    <property type="entry name" value="INTERFERON-RELATED DEVELOPMENTAL REGULATOR 2"/>
    <property type="match status" value="1"/>
</dbReference>
<sequence>MPRSRRAARRGPGSARAGSPASEEEAGSEVLSHCSSASEGTSPGEEAAGSEVAAEPCQEEEAEDRLKEHMDNLLDKSAKMRQAALQSLRVAFSSKTLSEFLLERRLTLTDSLEKCLKKGKGEEQALAGTVLTLLCLQMGSGPEGEEMFHSLKPLLISILTDGMASPSARQSCAMALGVCCYIAAADLEDLVSCLSCLETVFSPSSTGEGGSAPAQHGPLHCSALQSWSLLLTICPPSHIKSVLDNRWLKLLPLLSSSSVTLRILAGETIALVFELAQDMEEDLCHQDTEFLRAQLKVLATESNKYRAKTDRRKQRSIFRDILRFIESGEYQEETIRFGLECMYLDSWARQRTYQVFKEVLGSGICHHLQNNELLREIFGLGPPLVLDAAALKASKVSRFEKHLYNSAAFKARTKARSRVRDKRADVL</sequence>
<feature type="domain" description="Interferon-related developmental regulator C-terminal" evidence="3">
    <location>
        <begin position="371"/>
        <end position="424"/>
    </location>
</feature>
<evidence type="ECO:0000256" key="2">
    <source>
        <dbReference type="SAM" id="MobiDB-lite"/>
    </source>
</evidence>
<feature type="domain" description="Interferon-related developmental regulator N-terminal" evidence="4">
    <location>
        <begin position="31"/>
        <end position="326"/>
    </location>
</feature>
<gene>
    <name evidence="5" type="ORF">GRJ2_001924500</name>
</gene>
<dbReference type="AlphaFoldDB" id="A0ABC9XCZ5"/>
<feature type="region of interest" description="Disordered" evidence="2">
    <location>
        <begin position="1"/>
        <end position="65"/>
    </location>
</feature>
<comment type="similarity">
    <text evidence="1">Belongs to the IFRD family.</text>
</comment>
<dbReference type="PANTHER" id="PTHR12354">
    <property type="entry name" value="INTERFERON-RELATED DEVELOPMENTAL REGULATOR"/>
    <property type="match status" value="1"/>
</dbReference>
<feature type="compositionally biased region" description="Low complexity" evidence="2">
    <location>
        <begin position="10"/>
        <end position="21"/>
    </location>
</feature>
<dbReference type="Pfam" id="PF04836">
    <property type="entry name" value="IFRD_C"/>
    <property type="match status" value="1"/>
</dbReference>
<evidence type="ECO:0000256" key="1">
    <source>
        <dbReference type="ARBA" id="ARBA00008828"/>
    </source>
</evidence>
<dbReference type="InterPro" id="IPR006921">
    <property type="entry name" value="Interferon-rel_develop_reg_C"/>
</dbReference>
<dbReference type="InterPro" id="IPR007701">
    <property type="entry name" value="Interferon-rel_develop_reg_N"/>
</dbReference>
<dbReference type="InterPro" id="IPR016024">
    <property type="entry name" value="ARM-type_fold"/>
</dbReference>
<dbReference type="Pfam" id="PF05004">
    <property type="entry name" value="IFRD"/>
    <property type="match status" value="1"/>
</dbReference>
<evidence type="ECO:0000313" key="6">
    <source>
        <dbReference type="Proteomes" id="UP001623348"/>
    </source>
</evidence>
<name>A0ABC9XCZ5_GRUJA</name>
<protein>
    <submittedName>
        <fullName evidence="5">Interferon-related developmental regulator 2</fullName>
    </submittedName>
</protein>
<dbReference type="InterPro" id="IPR011989">
    <property type="entry name" value="ARM-like"/>
</dbReference>
<organism evidence="5 6">
    <name type="scientific">Grus japonensis</name>
    <name type="common">Japanese crane</name>
    <name type="synonym">Red-crowned crane</name>
    <dbReference type="NCBI Taxonomy" id="30415"/>
    <lineage>
        <taxon>Eukaryota</taxon>
        <taxon>Metazoa</taxon>
        <taxon>Chordata</taxon>
        <taxon>Craniata</taxon>
        <taxon>Vertebrata</taxon>
        <taxon>Euteleostomi</taxon>
        <taxon>Archelosauria</taxon>
        <taxon>Archosauria</taxon>
        <taxon>Dinosauria</taxon>
        <taxon>Saurischia</taxon>
        <taxon>Theropoda</taxon>
        <taxon>Coelurosauria</taxon>
        <taxon>Aves</taxon>
        <taxon>Neognathae</taxon>
        <taxon>Neoaves</taxon>
        <taxon>Gruiformes</taxon>
        <taxon>Gruidae</taxon>
        <taxon>Grus</taxon>
    </lineage>
</organism>
<reference evidence="5 6" key="1">
    <citation type="submission" date="2024-06" db="EMBL/GenBank/DDBJ databases">
        <title>The draft genome of Grus japonensis, version 3.</title>
        <authorList>
            <person name="Nabeshima K."/>
            <person name="Suzuki S."/>
            <person name="Onuma M."/>
        </authorList>
    </citation>
    <scope>NUCLEOTIDE SEQUENCE [LARGE SCALE GENOMIC DNA]</scope>
    <source>
        <strain evidence="5 6">451A</strain>
    </source>
</reference>
<feature type="compositionally biased region" description="Low complexity" evidence="2">
    <location>
        <begin position="42"/>
        <end position="56"/>
    </location>
</feature>
<evidence type="ECO:0000259" key="4">
    <source>
        <dbReference type="Pfam" id="PF05004"/>
    </source>
</evidence>
<comment type="caution">
    <text evidence="5">The sequence shown here is derived from an EMBL/GenBank/DDBJ whole genome shotgun (WGS) entry which is preliminary data.</text>
</comment>
<dbReference type="SUPFAM" id="SSF48371">
    <property type="entry name" value="ARM repeat"/>
    <property type="match status" value="1"/>
</dbReference>
<dbReference type="EMBL" id="BAAFJT010000011">
    <property type="protein sequence ID" value="GAB0194592.1"/>
    <property type="molecule type" value="Genomic_DNA"/>
</dbReference>